<dbReference type="InterPro" id="IPR050130">
    <property type="entry name" value="ClpA_ClpB"/>
</dbReference>
<dbReference type="PANTHER" id="PTHR11638">
    <property type="entry name" value="ATP-DEPENDENT CLP PROTEASE"/>
    <property type="match status" value="1"/>
</dbReference>
<evidence type="ECO:0000259" key="3">
    <source>
        <dbReference type="Pfam" id="PF07724"/>
    </source>
</evidence>
<dbReference type="Ensembl" id="ENSEBUT00000009105.1">
    <property type="protein sequence ID" value="ENSEBUP00000008598.1"/>
    <property type="gene ID" value="ENSEBUG00000005553.1"/>
</dbReference>
<dbReference type="Pfam" id="PF07724">
    <property type="entry name" value="AAA_2"/>
    <property type="match status" value="1"/>
</dbReference>
<evidence type="ECO:0008006" key="7">
    <source>
        <dbReference type="Google" id="ProtNLM"/>
    </source>
</evidence>
<dbReference type="Pfam" id="PF10431">
    <property type="entry name" value="ClpB_D2-small"/>
    <property type="match status" value="1"/>
</dbReference>
<sequence>MTTLRRKRLRRSTFQIVSMPFFCGWKMCESCPVGVGWKSPVLCRVQGFIRLDMSEFQQKHEVSKFIGAPPGYVGYTEGGQLTEKLTKCPNAVVLFDEVEKAHPDVLTAMLQLFDEGRLTDGKGQTIKCKDALFIMTSNLGSEEIAEHALQLRAETESSAHHQITNSLDDVQAENVMISRQFKEKVIRPILKENFRRDEFLGRINEIVYFIPFSHSELLLLVRRELQTWARRAKQKHDIDLRWGRDVEMALTDGYNVHYGARSVKHEVERRIVNLLAAAYEQDLIPRGCSLRVALEPSERGPPAFRLELGSNGDSAPRLLDTSW</sequence>
<feature type="domain" description="ATPase AAA-type core" evidence="3">
    <location>
        <begin position="47"/>
        <end position="206"/>
    </location>
</feature>
<evidence type="ECO:0000256" key="1">
    <source>
        <dbReference type="ARBA" id="ARBA00022741"/>
    </source>
</evidence>
<dbReference type="CDD" id="cd19499">
    <property type="entry name" value="RecA-like_ClpB_Hsp104-like"/>
    <property type="match status" value="1"/>
</dbReference>
<dbReference type="GO" id="GO:0005524">
    <property type="term" value="F:ATP binding"/>
    <property type="evidence" value="ECO:0007669"/>
    <property type="project" value="UniProtKB-KW"/>
</dbReference>
<dbReference type="InterPro" id="IPR027417">
    <property type="entry name" value="P-loop_NTPase"/>
</dbReference>
<protein>
    <recommendedName>
        <fullName evidence="7">Clp ATPase C-terminal domain-containing protein</fullName>
    </recommendedName>
</protein>
<dbReference type="Gene3D" id="1.10.8.60">
    <property type="match status" value="1"/>
</dbReference>
<reference evidence="5" key="2">
    <citation type="submission" date="2025-09" db="UniProtKB">
        <authorList>
            <consortium name="Ensembl"/>
        </authorList>
    </citation>
    <scope>IDENTIFICATION</scope>
</reference>
<keyword evidence="1" id="KW-0547">Nucleotide-binding</keyword>
<accession>A0A8C4WQU5</accession>
<name>A0A8C4WQU5_EPTBU</name>
<proteinExistence type="predicted"/>
<dbReference type="PRINTS" id="PR00300">
    <property type="entry name" value="CLPPROTEASEA"/>
</dbReference>
<dbReference type="Proteomes" id="UP000694388">
    <property type="component" value="Unplaced"/>
</dbReference>
<dbReference type="GO" id="GO:0034605">
    <property type="term" value="P:cellular response to heat"/>
    <property type="evidence" value="ECO:0007669"/>
    <property type="project" value="TreeGrafter"/>
</dbReference>
<keyword evidence="2" id="KW-0067">ATP-binding</keyword>
<evidence type="ECO:0000313" key="6">
    <source>
        <dbReference type="Proteomes" id="UP000694388"/>
    </source>
</evidence>
<dbReference type="GeneTree" id="ENSGT00390000012961"/>
<keyword evidence="6" id="KW-1185">Reference proteome</keyword>
<evidence type="ECO:0000256" key="2">
    <source>
        <dbReference type="ARBA" id="ARBA00022840"/>
    </source>
</evidence>
<dbReference type="InterPro" id="IPR019489">
    <property type="entry name" value="Clp_ATPase_C"/>
</dbReference>
<dbReference type="PANTHER" id="PTHR11638:SF93">
    <property type="entry name" value="MITOCHONDRIAL DISAGGREGASE"/>
    <property type="match status" value="1"/>
</dbReference>
<reference evidence="5" key="1">
    <citation type="submission" date="2025-08" db="UniProtKB">
        <authorList>
            <consortium name="Ensembl"/>
        </authorList>
    </citation>
    <scope>IDENTIFICATION</scope>
</reference>
<dbReference type="InterPro" id="IPR003959">
    <property type="entry name" value="ATPase_AAA_core"/>
</dbReference>
<dbReference type="SUPFAM" id="SSF52540">
    <property type="entry name" value="P-loop containing nucleoside triphosphate hydrolases"/>
    <property type="match status" value="1"/>
</dbReference>
<evidence type="ECO:0000259" key="4">
    <source>
        <dbReference type="Pfam" id="PF10431"/>
    </source>
</evidence>
<feature type="domain" description="Clp ATPase C-terminal" evidence="4">
    <location>
        <begin position="214"/>
        <end position="292"/>
    </location>
</feature>
<evidence type="ECO:0000313" key="5">
    <source>
        <dbReference type="Ensembl" id="ENSEBUP00000008598.1"/>
    </source>
</evidence>
<dbReference type="InterPro" id="IPR001270">
    <property type="entry name" value="ClpA/B"/>
</dbReference>
<dbReference type="GO" id="GO:0016887">
    <property type="term" value="F:ATP hydrolysis activity"/>
    <property type="evidence" value="ECO:0007669"/>
    <property type="project" value="InterPro"/>
</dbReference>
<dbReference type="GO" id="GO:0005739">
    <property type="term" value="C:mitochondrion"/>
    <property type="evidence" value="ECO:0007669"/>
    <property type="project" value="TreeGrafter"/>
</dbReference>
<dbReference type="AlphaFoldDB" id="A0A8C4WQU5"/>
<dbReference type="Gene3D" id="3.40.50.300">
    <property type="entry name" value="P-loop containing nucleotide triphosphate hydrolases"/>
    <property type="match status" value="1"/>
</dbReference>
<organism evidence="5 6">
    <name type="scientific">Eptatretus burgeri</name>
    <name type="common">Inshore hagfish</name>
    <dbReference type="NCBI Taxonomy" id="7764"/>
    <lineage>
        <taxon>Eukaryota</taxon>
        <taxon>Metazoa</taxon>
        <taxon>Chordata</taxon>
        <taxon>Craniata</taxon>
        <taxon>Vertebrata</taxon>
        <taxon>Cyclostomata</taxon>
        <taxon>Myxini</taxon>
        <taxon>Myxiniformes</taxon>
        <taxon>Myxinidae</taxon>
        <taxon>Eptatretinae</taxon>
        <taxon>Eptatretus</taxon>
    </lineage>
</organism>